<evidence type="ECO:0000256" key="2">
    <source>
        <dbReference type="ARBA" id="ARBA00022679"/>
    </source>
</evidence>
<dbReference type="Proteomes" id="UP000228561">
    <property type="component" value="Unassembled WGS sequence"/>
</dbReference>
<feature type="domain" description="DNA polymerase III delta subunit-like C-terminal" evidence="8">
    <location>
        <begin position="185"/>
        <end position="301"/>
    </location>
</feature>
<keyword evidence="3" id="KW-0548">Nucleotidyltransferase</keyword>
<evidence type="ECO:0000256" key="1">
    <source>
        <dbReference type="ARBA" id="ARBA00012417"/>
    </source>
</evidence>
<evidence type="ECO:0000256" key="3">
    <source>
        <dbReference type="ARBA" id="ARBA00022695"/>
    </source>
</evidence>
<dbReference type="PANTHER" id="PTHR34388:SF1">
    <property type="entry name" value="DNA POLYMERASE III SUBUNIT DELTA"/>
    <property type="match status" value="1"/>
</dbReference>
<keyword evidence="2" id="KW-0808">Transferase</keyword>
<evidence type="ECO:0000259" key="8">
    <source>
        <dbReference type="Pfam" id="PF21694"/>
    </source>
</evidence>
<keyword evidence="4" id="KW-0235">DNA replication</keyword>
<evidence type="ECO:0000256" key="5">
    <source>
        <dbReference type="ARBA" id="ARBA00022932"/>
    </source>
</evidence>
<dbReference type="EMBL" id="PEVG01000007">
    <property type="protein sequence ID" value="PIU99733.1"/>
    <property type="molecule type" value="Genomic_DNA"/>
</dbReference>
<comment type="similarity">
    <text evidence="6">Belongs to the DNA polymerase HolA subunit family.</text>
</comment>
<name>A0A2M7B9F6_9BACT</name>
<keyword evidence="5" id="KW-0239">DNA-directed DNA polymerase</keyword>
<dbReference type="GO" id="GO:0009360">
    <property type="term" value="C:DNA polymerase III complex"/>
    <property type="evidence" value="ECO:0007669"/>
    <property type="project" value="TreeGrafter"/>
</dbReference>
<dbReference type="PANTHER" id="PTHR34388">
    <property type="entry name" value="DNA POLYMERASE III SUBUNIT DELTA"/>
    <property type="match status" value="1"/>
</dbReference>
<dbReference type="InterPro" id="IPR027417">
    <property type="entry name" value="P-loop_NTPase"/>
</dbReference>
<dbReference type="Pfam" id="PF21694">
    <property type="entry name" value="DNA_pol3_delta_C"/>
    <property type="match status" value="1"/>
</dbReference>
<dbReference type="GO" id="GO:0003887">
    <property type="term" value="F:DNA-directed DNA polymerase activity"/>
    <property type="evidence" value="ECO:0007669"/>
    <property type="project" value="UniProtKB-KW"/>
</dbReference>
<evidence type="ECO:0000256" key="6">
    <source>
        <dbReference type="ARBA" id="ARBA00034754"/>
    </source>
</evidence>
<comment type="caution">
    <text evidence="9">The sequence shown here is derived from an EMBL/GenBank/DDBJ whole genome shotgun (WGS) entry which is preliminary data.</text>
</comment>
<evidence type="ECO:0000313" key="9">
    <source>
        <dbReference type="EMBL" id="PIU99733.1"/>
    </source>
</evidence>
<proteinExistence type="inferred from homology"/>
<sequence>MIYLFFGEDNFRSRERLHEFLGQLSDGKNRTFSLSWLDADTFAKLSFEELAREESLFGGHYIIVCENLFQKEDLPDFLVKNLELCKCSKKIFVFCEESLEPSHLRYFQKFAEKVEEFNFLPLPQLRIWLEKEAKKKEVEMTSGLREEMIQQYGRNLWLLSHELEKYALNSVKESFSRRPEAEKVNIFHLTDAIASKDRSRAWFLFQKAMLSGSDIEEIFWKIVWQIKNLLIVKKLQPLPEKKIVEKTHLHPYVVKKTASATRLYTEEELVRYSSELVNLYHNARRGRTDFETGIEKFLIKL</sequence>
<dbReference type="SUPFAM" id="SSF52540">
    <property type="entry name" value="P-loop containing nucleoside triphosphate hydrolases"/>
    <property type="match status" value="1"/>
</dbReference>
<gene>
    <name evidence="9" type="ORF">COS58_00765</name>
</gene>
<dbReference type="GO" id="GO:0006261">
    <property type="term" value="P:DNA-templated DNA replication"/>
    <property type="evidence" value="ECO:0007669"/>
    <property type="project" value="TreeGrafter"/>
</dbReference>
<dbReference type="Gene3D" id="3.40.50.300">
    <property type="entry name" value="P-loop containing nucleotide triphosphate hydrolases"/>
    <property type="match status" value="1"/>
</dbReference>
<dbReference type="GO" id="GO:0003677">
    <property type="term" value="F:DNA binding"/>
    <property type="evidence" value="ECO:0007669"/>
    <property type="project" value="InterPro"/>
</dbReference>
<accession>A0A2M7B9F6</accession>
<dbReference type="InterPro" id="IPR048466">
    <property type="entry name" value="DNA_pol3_delta-like_C"/>
</dbReference>
<dbReference type="Gene3D" id="1.20.272.10">
    <property type="match status" value="1"/>
</dbReference>
<evidence type="ECO:0000313" key="10">
    <source>
        <dbReference type="Proteomes" id="UP000228561"/>
    </source>
</evidence>
<evidence type="ECO:0000256" key="7">
    <source>
        <dbReference type="ARBA" id="ARBA00049244"/>
    </source>
</evidence>
<dbReference type="InterPro" id="IPR005790">
    <property type="entry name" value="DNA_polIII_delta"/>
</dbReference>
<dbReference type="InterPro" id="IPR008921">
    <property type="entry name" value="DNA_pol3_clamp-load_cplx_C"/>
</dbReference>
<protein>
    <recommendedName>
        <fullName evidence="1">DNA-directed DNA polymerase</fullName>
        <ecNumber evidence="1">2.7.7.7</ecNumber>
    </recommendedName>
</protein>
<dbReference type="AlphaFoldDB" id="A0A2M7B9F6"/>
<dbReference type="SUPFAM" id="SSF48019">
    <property type="entry name" value="post-AAA+ oligomerization domain-like"/>
    <property type="match status" value="1"/>
</dbReference>
<comment type="catalytic activity">
    <reaction evidence="7">
        <text>DNA(n) + a 2'-deoxyribonucleoside 5'-triphosphate = DNA(n+1) + diphosphate</text>
        <dbReference type="Rhea" id="RHEA:22508"/>
        <dbReference type="Rhea" id="RHEA-COMP:17339"/>
        <dbReference type="Rhea" id="RHEA-COMP:17340"/>
        <dbReference type="ChEBI" id="CHEBI:33019"/>
        <dbReference type="ChEBI" id="CHEBI:61560"/>
        <dbReference type="ChEBI" id="CHEBI:173112"/>
        <dbReference type="EC" id="2.7.7.7"/>
    </reaction>
</comment>
<evidence type="ECO:0000256" key="4">
    <source>
        <dbReference type="ARBA" id="ARBA00022705"/>
    </source>
</evidence>
<dbReference type="EC" id="2.7.7.7" evidence="1"/>
<organism evidence="9 10">
    <name type="scientific">Candidatus Tagabacteria bacterium CG03_land_8_20_14_0_80_41_22</name>
    <dbReference type="NCBI Taxonomy" id="1975020"/>
    <lineage>
        <taxon>Bacteria</taxon>
        <taxon>Candidatus Tagaibacteriota</taxon>
    </lineage>
</organism>
<reference evidence="10" key="1">
    <citation type="submission" date="2017-09" db="EMBL/GenBank/DDBJ databases">
        <title>Depth-based differentiation of microbial function through sediment-hosted aquifers and enrichment of novel symbionts in the deep terrestrial subsurface.</title>
        <authorList>
            <person name="Probst A.J."/>
            <person name="Ladd B."/>
            <person name="Jarett J.K."/>
            <person name="Geller-Mcgrath D.E."/>
            <person name="Sieber C.M.K."/>
            <person name="Emerson J.B."/>
            <person name="Anantharaman K."/>
            <person name="Thomas B.C."/>
            <person name="Malmstrom R."/>
            <person name="Stieglmeier M."/>
            <person name="Klingl A."/>
            <person name="Woyke T."/>
            <person name="Ryan C.M."/>
            <person name="Banfield J.F."/>
        </authorList>
    </citation>
    <scope>NUCLEOTIDE SEQUENCE [LARGE SCALE GENOMIC DNA]</scope>
</reference>
<dbReference type="NCBIfam" id="TIGR01128">
    <property type="entry name" value="holA"/>
    <property type="match status" value="1"/>
</dbReference>